<dbReference type="EC" id="3.2.2.20" evidence="2"/>
<keyword evidence="2" id="KW-0326">Glycosidase</keyword>
<evidence type="ECO:0000313" key="2">
    <source>
        <dbReference type="EMBL" id="MBB6542319.1"/>
    </source>
</evidence>
<feature type="binding site" evidence="1">
    <location>
        <position position="23"/>
    </location>
    <ligand>
        <name>Zn(2+)</name>
        <dbReference type="ChEBI" id="CHEBI:29105"/>
    </ligand>
</feature>
<accession>A0A7X0NF53</accession>
<dbReference type="AlphaFoldDB" id="A0A7X0NF53"/>
<dbReference type="GO" id="GO:0008725">
    <property type="term" value="F:DNA-3-methyladenine glycosylase activity"/>
    <property type="evidence" value="ECO:0007669"/>
    <property type="project" value="UniProtKB-EC"/>
</dbReference>
<feature type="binding site" evidence="1">
    <location>
        <position position="9"/>
    </location>
    <ligand>
        <name>Zn(2+)</name>
        <dbReference type="ChEBI" id="CHEBI:29105"/>
    </ligand>
</feature>
<protein>
    <submittedName>
        <fullName evidence="2">DNA-3-methyladenine glycosylase I</fullName>
        <ecNumber evidence="2">3.2.2.20</ecNumber>
    </submittedName>
</protein>
<name>A0A7X0NF53_9GAMM</name>
<dbReference type="SUPFAM" id="SSF48150">
    <property type="entry name" value="DNA-glycosylase"/>
    <property type="match status" value="1"/>
</dbReference>
<comment type="caution">
    <text evidence="2">The sequence shown here is derived from an EMBL/GenBank/DDBJ whole genome shotgun (WGS) entry which is preliminary data.</text>
</comment>
<gene>
    <name evidence="2" type="ORF">HNQ55_000806</name>
</gene>
<organism evidence="2 3">
    <name type="scientific">Thalassotalea piscium</name>
    <dbReference type="NCBI Taxonomy" id="1230533"/>
    <lineage>
        <taxon>Bacteria</taxon>
        <taxon>Pseudomonadati</taxon>
        <taxon>Pseudomonadota</taxon>
        <taxon>Gammaproteobacteria</taxon>
        <taxon>Alteromonadales</taxon>
        <taxon>Colwelliaceae</taxon>
        <taxon>Thalassotalea</taxon>
    </lineage>
</organism>
<dbReference type="Proteomes" id="UP000537141">
    <property type="component" value="Unassembled WGS sequence"/>
</dbReference>
<dbReference type="Gene3D" id="1.10.340.30">
    <property type="entry name" value="Hypothetical protein, domain 2"/>
    <property type="match status" value="1"/>
</dbReference>
<sequence>MNDNKLIRCSWLDIKKADYVKYHDNEWGIPTHDDKVLFENLILESAQAGLSWYTILKRRKGYRKAFYNFDIETVAQFDQTKIDALMLNSEIIRNRLKITSTVNNAKQFIVVQSEFGSFSNYLWQFVGNKTLVSNIDDSTAAPTTSVISDILSKDLKKRGFKFVGSTICYAYLQACGLINGHSISCYRRKQIIDQFKQQ</sequence>
<dbReference type="PANTHER" id="PTHR30037">
    <property type="entry name" value="DNA-3-METHYLADENINE GLYCOSYLASE 1"/>
    <property type="match status" value="1"/>
</dbReference>
<keyword evidence="2" id="KW-0378">Hydrolase</keyword>
<dbReference type="GO" id="GO:0046872">
    <property type="term" value="F:metal ion binding"/>
    <property type="evidence" value="ECO:0007669"/>
    <property type="project" value="UniProtKB-KW"/>
</dbReference>
<evidence type="ECO:0000256" key="1">
    <source>
        <dbReference type="PIRSR" id="PIRSR605019-1"/>
    </source>
</evidence>
<dbReference type="InterPro" id="IPR052891">
    <property type="entry name" value="DNA-3mA_glycosylase"/>
</dbReference>
<evidence type="ECO:0000313" key="3">
    <source>
        <dbReference type="Proteomes" id="UP000537141"/>
    </source>
</evidence>
<reference evidence="2 3" key="1">
    <citation type="submission" date="2020-08" db="EMBL/GenBank/DDBJ databases">
        <title>Genomic Encyclopedia of Type Strains, Phase IV (KMG-IV): sequencing the most valuable type-strain genomes for metagenomic binning, comparative biology and taxonomic classification.</title>
        <authorList>
            <person name="Goeker M."/>
        </authorList>
    </citation>
    <scope>NUCLEOTIDE SEQUENCE [LARGE SCALE GENOMIC DNA]</scope>
    <source>
        <strain evidence="2 3">DSM 26287</strain>
    </source>
</reference>
<dbReference type="RefSeq" id="WP_184422851.1">
    <property type="nucleotide sequence ID" value="NZ_AP027362.1"/>
</dbReference>
<keyword evidence="1" id="KW-0862">Zinc</keyword>
<dbReference type="Pfam" id="PF03352">
    <property type="entry name" value="Adenine_glyco"/>
    <property type="match status" value="1"/>
</dbReference>
<keyword evidence="1" id="KW-0479">Metal-binding</keyword>
<dbReference type="EMBL" id="JACHHU010000004">
    <property type="protein sequence ID" value="MBB6542319.1"/>
    <property type="molecule type" value="Genomic_DNA"/>
</dbReference>
<dbReference type="InterPro" id="IPR011257">
    <property type="entry name" value="DNA_glycosylase"/>
</dbReference>
<dbReference type="GO" id="GO:0006284">
    <property type="term" value="P:base-excision repair"/>
    <property type="evidence" value="ECO:0007669"/>
    <property type="project" value="InterPro"/>
</dbReference>
<feature type="binding site" evidence="1">
    <location>
        <position position="181"/>
    </location>
    <ligand>
        <name>Zn(2+)</name>
        <dbReference type="ChEBI" id="CHEBI:29105"/>
    </ligand>
</feature>
<keyword evidence="3" id="KW-1185">Reference proteome</keyword>
<proteinExistence type="predicted"/>
<feature type="binding site" evidence="1">
    <location>
        <position position="185"/>
    </location>
    <ligand>
        <name>Zn(2+)</name>
        <dbReference type="ChEBI" id="CHEBI:29105"/>
    </ligand>
</feature>
<dbReference type="InterPro" id="IPR005019">
    <property type="entry name" value="Adenine_glyco"/>
</dbReference>
<dbReference type="PANTHER" id="PTHR30037:SF4">
    <property type="entry name" value="DNA-3-METHYLADENINE GLYCOSYLASE I"/>
    <property type="match status" value="1"/>
</dbReference>